<name>A0A371QAX4_STRIH</name>
<reference evidence="2 3" key="1">
    <citation type="submission" date="2018-08" db="EMBL/GenBank/DDBJ databases">
        <title>Streptomyces NEAU-D10 sp. nov., a novel Actinomycete isolated from soil.</title>
        <authorList>
            <person name="Jin L."/>
        </authorList>
    </citation>
    <scope>NUCLEOTIDE SEQUENCE [LARGE SCALE GENOMIC DNA]</scope>
    <source>
        <strain evidence="2 3">NEAU-D10</strain>
    </source>
</reference>
<keyword evidence="1" id="KW-1133">Transmembrane helix</keyword>
<evidence type="ECO:0000256" key="1">
    <source>
        <dbReference type="SAM" id="Phobius"/>
    </source>
</evidence>
<keyword evidence="1" id="KW-0472">Membrane</keyword>
<comment type="caution">
    <text evidence="2">The sequence shown here is derived from an EMBL/GenBank/DDBJ whole genome shotgun (WGS) entry which is preliminary data.</text>
</comment>
<dbReference type="OrthoDB" id="4337469at2"/>
<keyword evidence="1" id="KW-0812">Transmembrane</keyword>
<feature type="transmembrane region" description="Helical" evidence="1">
    <location>
        <begin position="25"/>
        <end position="45"/>
    </location>
</feature>
<feature type="transmembrane region" description="Helical" evidence="1">
    <location>
        <begin position="57"/>
        <end position="75"/>
    </location>
</feature>
<evidence type="ECO:0000313" key="2">
    <source>
        <dbReference type="EMBL" id="REK91849.1"/>
    </source>
</evidence>
<sequence>MTTPNAPVSRYPATYGFALYARSRALPATVATLLATALLAALGAHELHAYIDPDKRVPVVALAPMLAAAAIGASLHQHSTELDRAAVRPWWPRRLAHLLALTALAAALLALAVPGHAQTFGASAIVRNLLGAVGISALAAALIGARLSWLPMIVCLSTQYLAGGGVHGRTVTVWAWAMQPGPEPAAWATAATLFLAGTAAYVMHGPRPDGSRD</sequence>
<accession>A0A371QAX4</accession>
<gene>
    <name evidence="2" type="ORF">DY245_02040</name>
</gene>
<protein>
    <submittedName>
        <fullName evidence="2">Uncharacterized protein</fullName>
    </submittedName>
</protein>
<organism evidence="2 3">
    <name type="scientific">Streptomyces inhibens</name>
    <dbReference type="NCBI Taxonomy" id="2293571"/>
    <lineage>
        <taxon>Bacteria</taxon>
        <taxon>Bacillati</taxon>
        <taxon>Actinomycetota</taxon>
        <taxon>Actinomycetes</taxon>
        <taxon>Kitasatosporales</taxon>
        <taxon>Streptomycetaceae</taxon>
        <taxon>Streptomyces</taxon>
    </lineage>
</organism>
<dbReference type="AlphaFoldDB" id="A0A371QAX4"/>
<feature type="transmembrane region" description="Helical" evidence="1">
    <location>
        <begin position="95"/>
        <end position="117"/>
    </location>
</feature>
<evidence type="ECO:0000313" key="3">
    <source>
        <dbReference type="Proteomes" id="UP000262477"/>
    </source>
</evidence>
<feature type="transmembrane region" description="Helical" evidence="1">
    <location>
        <begin position="129"/>
        <end position="149"/>
    </location>
</feature>
<dbReference type="EMBL" id="QUAC01000014">
    <property type="protein sequence ID" value="REK91849.1"/>
    <property type="molecule type" value="Genomic_DNA"/>
</dbReference>
<dbReference type="Proteomes" id="UP000262477">
    <property type="component" value="Unassembled WGS sequence"/>
</dbReference>
<proteinExistence type="predicted"/>
<dbReference type="RefSeq" id="WP_128502805.1">
    <property type="nucleotide sequence ID" value="NZ_QUAC01000014.1"/>
</dbReference>
<keyword evidence="3" id="KW-1185">Reference proteome</keyword>